<feature type="region of interest" description="Disordered" evidence="14">
    <location>
        <begin position="1456"/>
        <end position="1484"/>
    </location>
</feature>
<keyword evidence="18" id="KW-1185">Reference proteome</keyword>
<dbReference type="Pfam" id="PF16192">
    <property type="entry name" value="PMT_4TMC"/>
    <property type="match status" value="1"/>
</dbReference>
<feature type="transmembrane region" description="Helical" evidence="15">
    <location>
        <begin position="858"/>
        <end position="878"/>
    </location>
</feature>
<keyword evidence="8" id="KW-0677">Repeat</keyword>
<feature type="compositionally biased region" description="Acidic residues" evidence="14">
    <location>
        <begin position="1508"/>
        <end position="1527"/>
    </location>
</feature>
<comment type="catalytic activity">
    <reaction evidence="13">
        <text>a di-trans,poly-cis-dolichyl beta-D-mannosyl phosphate + L-seryl-[protein] = 3-O-(alpha-D-mannosyl)-L-seryl-[protein] + a di-trans,poly-cis-dolichyl phosphate + H(+)</text>
        <dbReference type="Rhea" id="RHEA:17377"/>
        <dbReference type="Rhea" id="RHEA-COMP:9863"/>
        <dbReference type="Rhea" id="RHEA-COMP:13546"/>
        <dbReference type="Rhea" id="RHEA-COMP:19498"/>
        <dbReference type="Rhea" id="RHEA-COMP:19501"/>
        <dbReference type="ChEBI" id="CHEBI:15378"/>
        <dbReference type="ChEBI" id="CHEBI:29999"/>
        <dbReference type="ChEBI" id="CHEBI:57683"/>
        <dbReference type="ChEBI" id="CHEBI:58211"/>
        <dbReference type="ChEBI" id="CHEBI:137321"/>
        <dbReference type="EC" id="2.4.1.109"/>
    </reaction>
</comment>
<name>A0A9P6K2M6_9FUNG</name>
<comment type="similarity">
    <text evidence="3">Belongs to the glycosyltransferase 39 family.</text>
</comment>
<evidence type="ECO:0000256" key="9">
    <source>
        <dbReference type="ARBA" id="ARBA00022824"/>
    </source>
</evidence>
<feature type="compositionally biased region" description="Polar residues" evidence="14">
    <location>
        <begin position="211"/>
        <end position="220"/>
    </location>
</feature>
<dbReference type="EC" id="2.4.1.109" evidence="4"/>
<dbReference type="InterPro" id="IPR003342">
    <property type="entry name" value="ArnT-like_N"/>
</dbReference>
<keyword evidence="10 15" id="KW-1133">Transmembrane helix</keyword>
<evidence type="ECO:0000256" key="6">
    <source>
        <dbReference type="ARBA" id="ARBA00022679"/>
    </source>
</evidence>
<feature type="region of interest" description="Disordered" evidence="14">
    <location>
        <begin position="1380"/>
        <end position="1400"/>
    </location>
</feature>
<dbReference type="PANTHER" id="PTHR10050">
    <property type="entry name" value="DOLICHYL-PHOSPHATE-MANNOSE--PROTEIN MANNOSYLTRANSFERASE"/>
    <property type="match status" value="1"/>
</dbReference>
<comment type="pathway">
    <text evidence="2">Protein modification; protein glycosylation.</text>
</comment>
<comment type="catalytic activity">
    <reaction evidence="12">
        <text>a di-trans,poly-cis-dolichyl beta-D-mannosyl phosphate + L-threonyl-[protein] = 3-O-(alpha-D-mannosyl)-L-threonyl-[protein] + a di-trans,poly-cis-dolichyl phosphate + H(+)</text>
        <dbReference type="Rhea" id="RHEA:53396"/>
        <dbReference type="Rhea" id="RHEA-COMP:11060"/>
        <dbReference type="Rhea" id="RHEA-COMP:13547"/>
        <dbReference type="Rhea" id="RHEA-COMP:19498"/>
        <dbReference type="Rhea" id="RHEA-COMP:19501"/>
        <dbReference type="ChEBI" id="CHEBI:15378"/>
        <dbReference type="ChEBI" id="CHEBI:30013"/>
        <dbReference type="ChEBI" id="CHEBI:57683"/>
        <dbReference type="ChEBI" id="CHEBI:58211"/>
        <dbReference type="ChEBI" id="CHEBI:137323"/>
        <dbReference type="EC" id="2.4.1.109"/>
    </reaction>
</comment>
<feature type="region of interest" description="Disordered" evidence="14">
    <location>
        <begin position="1103"/>
        <end position="1161"/>
    </location>
</feature>
<evidence type="ECO:0000256" key="7">
    <source>
        <dbReference type="ARBA" id="ARBA00022692"/>
    </source>
</evidence>
<dbReference type="GO" id="GO:0004169">
    <property type="term" value="F:dolichyl-phosphate-mannose-protein mannosyltransferase activity"/>
    <property type="evidence" value="ECO:0007669"/>
    <property type="project" value="UniProtKB-EC"/>
</dbReference>
<feature type="transmembrane region" description="Helical" evidence="15">
    <location>
        <begin position="890"/>
        <end position="908"/>
    </location>
</feature>
<feature type="transmembrane region" description="Helical" evidence="15">
    <location>
        <begin position="817"/>
        <end position="838"/>
    </location>
</feature>
<feature type="transmembrane region" description="Helical" evidence="15">
    <location>
        <begin position="384"/>
        <end position="404"/>
    </location>
</feature>
<feature type="region of interest" description="Disordered" evidence="14">
    <location>
        <begin position="1544"/>
        <end position="1581"/>
    </location>
</feature>
<proteinExistence type="inferred from homology"/>
<dbReference type="SUPFAM" id="SSF82109">
    <property type="entry name" value="MIR domain"/>
    <property type="match status" value="1"/>
</dbReference>
<dbReference type="InterPro" id="IPR032421">
    <property type="entry name" value="PMT_4TMC"/>
</dbReference>
<dbReference type="SMART" id="SM00472">
    <property type="entry name" value="MIR"/>
    <property type="match status" value="3"/>
</dbReference>
<dbReference type="InterPro" id="IPR016093">
    <property type="entry name" value="MIR_motif"/>
</dbReference>
<feature type="domain" description="MIR" evidence="16">
    <location>
        <begin position="611"/>
        <end position="671"/>
    </location>
</feature>
<feature type="transmembrane region" description="Helical" evidence="15">
    <location>
        <begin position="470"/>
        <end position="493"/>
    </location>
</feature>
<evidence type="ECO:0000313" key="18">
    <source>
        <dbReference type="Proteomes" id="UP000723463"/>
    </source>
</evidence>
<keyword evidence="6" id="KW-0808">Transferase</keyword>
<sequence>MSKKLQGSTKGNKLKHHQSLSISDNPLFTKDLPDQNNKDSLTSGVSTSNSLTSSGPSSQLYQRRSGGLEDIDQDDHHQEDEGESHRRTTKPKPHGKPNKQSSSATKAPAATATTTTTIKNTLSRLTSLSSWINNTPEQEVTNLWSWTTSSRVICYEQRQQEDQEDAFGLARHRLDLQTRFSINLSDISTKDQQQQDRWQTSKKKADGHATTDANNVNGASTEREKESAKTLWSSSKRTAEFDLTIQDYVVLSALTVVTLGVRFWRISWPDEAILDEMNVGQLVNGYAKGEFVLDAHPPLGKMILAGVSSLSDYNGSFDFEDIGDHYPGWVPYASMRGTMALMGALCAPMAYVTIKASGHGAPAAILATTLVAFDNALTANNRMMALDAPLMFFTAATIMSWSLFIKQSARPFTGFWWTWLLATGASTAGAMSVKLVGIASAVTILYFMSLNLWNLARDKSVNTETWMKHFAARVGALVALPLTLYVLIFHIHFTNETHQPDYRTYPRTESDLDQLSRFYRHSLISHYPTEDHVQTWRDVVYGSVVQIQSEAKTYAGGVGNVYLHSSAEINPGGTRQQVVSGYSYPDINTHWIIIKAEIDSAEEPEEIPSRLELVKNEDLVRLRHVSTRKCLHSHNHRTYTNLQNNKLNEVSGYGGHGFDGDSNDWWVVETVDGETLREGTKSESDPIRALETTFRLRHYEIGCFLFASDSSLPEPWGEGRSEIICRSDARVTDKSIWRFANNRHDYLPAETPKTSYPKPSFWAKLKETHELMWSYQSPLEENLQISSSSPQQWPMGQALILAWSGYQRQITIVANPVVWRTSAVGLVVYMASMAVFAVRQKRGYFETGRLGEFQRFHLNDAGTYFTSWALHYLPFFFIDRVLYLHHYFPSLYFSILLTSSLLSGLAGFLPRPTRLALFTILSILTIAAFIRLAPLKRPKLLSVLKEEAKAERALLMRQRQEAKTVDGQGLQPTNSVAAPMTTTTTTASPAAAPAVAANNFMTAEAPIPGSLFAAGTNPLALSLNGKTRLSKTKPQPKLRAPVLPMRLPPLKRRLPVSDIVLLPYQQPPQHWDRDAKAQMMQREDLNLHEQLQIKQLVSGDYQKLNDEDDEGSHEENEAQAKGENGRVEQQRNQQAQSIENSIDKSQPPVHENTPPPTPEQMDTEIDKVLSRFQERNRQAAAAAAHHQIRLPREQLQVEDDEAGMDGDVYERLNRLPLENANAEGGVAAVGLESSSGGGGRGRGGAGAGGEGRNINGARQQQPQQDKHHTMGLAQPLKFEAGKAYKRRQKMMDAAVAAAAAAKQADSLDQGQDQDQVQGVKGLFNAAADDLRAKLFPSSQKKSAAQSAEQQRLVDAKAKQAQALRHERVRLVREDRIEKRLQSRRQTQMSCRGPGAPTLQALSPAELRKQVEEEDDAAVALGIYDDGEEVGDLEGNGKDLVHRMYLDLVAQNALRKKMSDEEKEVTREDREKKMKKRRETKEERDRMLVERMRLRALAKEQAEVATNADEAEEVEEEVEEGDQEEVVDSQDARLSVEAQQGGYLLLQQQQDNAYYGSDGYDDDDEGDEQQEVEMRGPPISVGSAEELERVLEQLQEEGICAEVVRGSVTETIEAAIVTPVSSDGAIHDEQYDNDGGYNYDSEKGDEEEGEELTPPIAVKNAEELASVLERLVADGVRAEVVQGDLTRYVEPPMASV</sequence>
<feature type="compositionally biased region" description="Polar residues" evidence="14">
    <location>
        <begin position="1"/>
        <end position="11"/>
    </location>
</feature>
<dbReference type="Proteomes" id="UP000723463">
    <property type="component" value="Unassembled WGS sequence"/>
</dbReference>
<evidence type="ECO:0000256" key="8">
    <source>
        <dbReference type="ARBA" id="ARBA00022737"/>
    </source>
</evidence>
<evidence type="ECO:0000256" key="12">
    <source>
        <dbReference type="ARBA" id="ARBA00045085"/>
    </source>
</evidence>
<comment type="subcellular location">
    <subcellularLocation>
        <location evidence="1">Endoplasmic reticulum membrane</location>
        <topology evidence="1">Multi-pass membrane protein</topology>
    </subcellularLocation>
</comment>
<evidence type="ECO:0000256" key="2">
    <source>
        <dbReference type="ARBA" id="ARBA00004922"/>
    </source>
</evidence>
<keyword evidence="9" id="KW-0256">Endoplasmic reticulum</keyword>
<keyword evidence="5" id="KW-0328">Glycosyltransferase</keyword>
<dbReference type="PANTHER" id="PTHR10050:SF46">
    <property type="entry name" value="PROTEIN O-MANNOSYL-TRANSFERASE 2"/>
    <property type="match status" value="1"/>
</dbReference>
<dbReference type="Pfam" id="PF02366">
    <property type="entry name" value="PMT"/>
    <property type="match status" value="1"/>
</dbReference>
<dbReference type="InterPro" id="IPR036300">
    <property type="entry name" value="MIR_dom_sf"/>
</dbReference>
<evidence type="ECO:0000256" key="13">
    <source>
        <dbReference type="ARBA" id="ARBA00045102"/>
    </source>
</evidence>
<feature type="region of interest" description="Disordered" evidence="14">
    <location>
        <begin position="188"/>
        <end position="227"/>
    </location>
</feature>
<feature type="transmembrane region" description="Helical" evidence="15">
    <location>
        <begin position="416"/>
        <end position="449"/>
    </location>
</feature>
<organism evidence="17 18">
    <name type="scientific">Mortierella hygrophila</name>
    <dbReference type="NCBI Taxonomy" id="979708"/>
    <lineage>
        <taxon>Eukaryota</taxon>
        <taxon>Fungi</taxon>
        <taxon>Fungi incertae sedis</taxon>
        <taxon>Mucoromycota</taxon>
        <taxon>Mortierellomycotina</taxon>
        <taxon>Mortierellomycetes</taxon>
        <taxon>Mortierellales</taxon>
        <taxon>Mortierellaceae</taxon>
        <taxon>Mortierella</taxon>
    </lineage>
</organism>
<keyword evidence="11 15" id="KW-0472">Membrane</keyword>
<feature type="compositionally biased region" description="Low complexity" evidence="14">
    <location>
        <begin position="104"/>
        <end position="115"/>
    </location>
</feature>
<feature type="compositionally biased region" description="Basic and acidic residues" evidence="14">
    <location>
        <begin position="1456"/>
        <end position="1471"/>
    </location>
</feature>
<comment type="caution">
    <text evidence="17">The sequence shown here is derived from an EMBL/GenBank/DDBJ whole genome shotgun (WGS) entry which is preliminary data.</text>
</comment>
<feature type="compositionally biased region" description="Polar residues" evidence="14">
    <location>
        <begin position="188"/>
        <end position="198"/>
    </location>
</feature>
<dbReference type="PROSITE" id="PS50919">
    <property type="entry name" value="MIR"/>
    <property type="match status" value="2"/>
</dbReference>
<evidence type="ECO:0000256" key="11">
    <source>
        <dbReference type="ARBA" id="ARBA00023136"/>
    </source>
</evidence>
<gene>
    <name evidence="17" type="ORF">EC957_000873</name>
</gene>
<feature type="region of interest" description="Disordered" evidence="14">
    <location>
        <begin position="1499"/>
        <end position="1531"/>
    </location>
</feature>
<feature type="region of interest" description="Disordered" evidence="14">
    <location>
        <begin position="1"/>
        <end position="115"/>
    </location>
</feature>
<feature type="compositionally biased region" description="Polar residues" evidence="14">
    <location>
        <begin position="1130"/>
        <end position="1144"/>
    </location>
</feature>
<protein>
    <recommendedName>
        <fullName evidence="4">dolichyl-phosphate-mannose--protein mannosyltransferase</fullName>
        <ecNumber evidence="4">2.4.1.109</ecNumber>
    </recommendedName>
</protein>
<evidence type="ECO:0000256" key="1">
    <source>
        <dbReference type="ARBA" id="ARBA00004477"/>
    </source>
</evidence>
<evidence type="ECO:0000256" key="14">
    <source>
        <dbReference type="SAM" id="MobiDB-lite"/>
    </source>
</evidence>
<evidence type="ECO:0000256" key="4">
    <source>
        <dbReference type="ARBA" id="ARBA00012839"/>
    </source>
</evidence>
<dbReference type="EMBL" id="JAAAXW010000113">
    <property type="protein sequence ID" value="KAF9543431.1"/>
    <property type="molecule type" value="Genomic_DNA"/>
</dbReference>
<dbReference type="InterPro" id="IPR027005">
    <property type="entry name" value="PMT-like"/>
</dbReference>
<feature type="region of interest" description="Disordered" evidence="14">
    <location>
        <begin position="1336"/>
        <end position="1359"/>
    </location>
</feature>
<feature type="compositionally biased region" description="Basic and acidic residues" evidence="14">
    <location>
        <begin position="1113"/>
        <end position="1129"/>
    </location>
</feature>
<evidence type="ECO:0000259" key="16">
    <source>
        <dbReference type="PROSITE" id="PS50919"/>
    </source>
</evidence>
<dbReference type="GO" id="GO:0005789">
    <property type="term" value="C:endoplasmic reticulum membrane"/>
    <property type="evidence" value="ECO:0007669"/>
    <property type="project" value="UniProtKB-SubCell"/>
</dbReference>
<evidence type="ECO:0000256" key="5">
    <source>
        <dbReference type="ARBA" id="ARBA00022676"/>
    </source>
</evidence>
<feature type="compositionally biased region" description="Acidic residues" evidence="14">
    <location>
        <begin position="1558"/>
        <end position="1570"/>
    </location>
</feature>
<evidence type="ECO:0000256" key="15">
    <source>
        <dbReference type="SAM" id="Phobius"/>
    </source>
</evidence>
<dbReference type="Gene3D" id="2.80.10.50">
    <property type="match status" value="1"/>
</dbReference>
<reference evidence="17" key="1">
    <citation type="journal article" date="2020" name="Fungal Divers.">
        <title>Resolving the Mortierellaceae phylogeny through synthesis of multi-gene phylogenetics and phylogenomics.</title>
        <authorList>
            <person name="Vandepol N."/>
            <person name="Liber J."/>
            <person name="Desiro A."/>
            <person name="Na H."/>
            <person name="Kennedy M."/>
            <person name="Barry K."/>
            <person name="Grigoriev I.V."/>
            <person name="Miller A.N."/>
            <person name="O'Donnell K."/>
            <person name="Stajich J.E."/>
            <person name="Bonito G."/>
        </authorList>
    </citation>
    <scope>NUCLEOTIDE SEQUENCE</scope>
    <source>
        <strain evidence="17">NRRL 2591</strain>
    </source>
</reference>
<feature type="compositionally biased region" description="Basic and acidic residues" evidence="14">
    <location>
        <begin position="74"/>
        <end position="86"/>
    </location>
</feature>
<feature type="compositionally biased region" description="Gly residues" evidence="14">
    <location>
        <begin position="1235"/>
        <end position="1251"/>
    </location>
</feature>
<feature type="compositionally biased region" description="Low complexity" evidence="14">
    <location>
        <begin position="40"/>
        <end position="58"/>
    </location>
</feature>
<dbReference type="Pfam" id="PF02815">
    <property type="entry name" value="MIR"/>
    <property type="match status" value="1"/>
</dbReference>
<keyword evidence="7 15" id="KW-0812">Transmembrane</keyword>
<evidence type="ECO:0000313" key="17">
    <source>
        <dbReference type="EMBL" id="KAF9543431.1"/>
    </source>
</evidence>
<feature type="transmembrane region" description="Helical" evidence="15">
    <location>
        <begin position="915"/>
        <end position="933"/>
    </location>
</feature>
<feature type="compositionally biased region" description="Low complexity" evidence="14">
    <location>
        <begin position="1544"/>
        <end position="1557"/>
    </location>
</feature>
<feature type="compositionally biased region" description="Low complexity" evidence="14">
    <location>
        <begin position="1337"/>
        <end position="1350"/>
    </location>
</feature>
<evidence type="ECO:0000256" key="10">
    <source>
        <dbReference type="ARBA" id="ARBA00022989"/>
    </source>
</evidence>
<feature type="compositionally biased region" description="Basic residues" evidence="14">
    <location>
        <begin position="87"/>
        <end position="97"/>
    </location>
</feature>
<accession>A0A9P6K2M6</accession>
<feature type="domain" description="MIR" evidence="16">
    <location>
        <begin position="684"/>
        <end position="742"/>
    </location>
</feature>
<feature type="region of interest" description="Disordered" evidence="14">
    <location>
        <begin position="1622"/>
        <end position="1651"/>
    </location>
</feature>
<evidence type="ECO:0000256" key="3">
    <source>
        <dbReference type="ARBA" id="ARBA00007222"/>
    </source>
</evidence>
<feature type="region of interest" description="Disordered" evidence="14">
    <location>
        <begin position="1231"/>
        <end position="1269"/>
    </location>
</feature>